<feature type="signal peptide" evidence="2">
    <location>
        <begin position="1"/>
        <end position="22"/>
    </location>
</feature>
<sequence length="241" mass="25212">MASFRALLLIVSVLSLTFHALAQSVVVISDTLGTAIASANPATTSIFGGTLIISQDDTSTILTLDANLIAKVAYANGNTTEIQEALGYGYHNALSKKFISIPVIAIGAIIAYVSVLLAENEHLITTTNSITEVEPLKLTLSTADTNALAAPGPDPGILVISNVGSGTLMTITMPPEPVATGSEICPPVVRRFMSYCTQVLFSDLYVKLAADDTGCNAPAPQEFCPINVSPVKEKETKRSSA</sequence>
<proteinExistence type="predicted"/>
<evidence type="ECO:0000313" key="4">
    <source>
        <dbReference type="Proteomes" id="UP000664534"/>
    </source>
</evidence>
<evidence type="ECO:0000313" key="3">
    <source>
        <dbReference type="EMBL" id="CAF9919350.1"/>
    </source>
</evidence>
<protein>
    <submittedName>
        <fullName evidence="3">Uncharacterized protein</fullName>
    </submittedName>
</protein>
<feature type="chain" id="PRO_5034836275" evidence="2">
    <location>
        <begin position="23"/>
        <end position="241"/>
    </location>
</feature>
<dbReference type="Proteomes" id="UP000664534">
    <property type="component" value="Unassembled WGS sequence"/>
</dbReference>
<keyword evidence="4" id="KW-1185">Reference proteome</keyword>
<accession>A0A8H3F970</accession>
<reference evidence="3" key="1">
    <citation type="submission" date="2021-03" db="EMBL/GenBank/DDBJ databases">
        <authorList>
            <person name="Tagirdzhanova G."/>
        </authorList>
    </citation>
    <scope>NUCLEOTIDE SEQUENCE</scope>
</reference>
<name>A0A8H3F970_9LECA</name>
<keyword evidence="1" id="KW-1133">Transmembrane helix</keyword>
<dbReference type="EMBL" id="CAJPDT010000022">
    <property type="protein sequence ID" value="CAF9919350.1"/>
    <property type="molecule type" value="Genomic_DNA"/>
</dbReference>
<comment type="caution">
    <text evidence="3">The sequence shown here is derived from an EMBL/GenBank/DDBJ whole genome shotgun (WGS) entry which is preliminary data.</text>
</comment>
<keyword evidence="1" id="KW-0472">Membrane</keyword>
<organism evidence="3 4">
    <name type="scientific">Imshaugia aleurites</name>
    <dbReference type="NCBI Taxonomy" id="172621"/>
    <lineage>
        <taxon>Eukaryota</taxon>
        <taxon>Fungi</taxon>
        <taxon>Dikarya</taxon>
        <taxon>Ascomycota</taxon>
        <taxon>Pezizomycotina</taxon>
        <taxon>Lecanoromycetes</taxon>
        <taxon>OSLEUM clade</taxon>
        <taxon>Lecanoromycetidae</taxon>
        <taxon>Lecanorales</taxon>
        <taxon>Lecanorineae</taxon>
        <taxon>Parmeliaceae</taxon>
        <taxon>Imshaugia</taxon>
    </lineage>
</organism>
<feature type="transmembrane region" description="Helical" evidence="1">
    <location>
        <begin position="98"/>
        <end position="118"/>
    </location>
</feature>
<evidence type="ECO:0000256" key="1">
    <source>
        <dbReference type="SAM" id="Phobius"/>
    </source>
</evidence>
<dbReference type="OrthoDB" id="5478279at2759"/>
<keyword evidence="2" id="KW-0732">Signal</keyword>
<evidence type="ECO:0000256" key="2">
    <source>
        <dbReference type="SAM" id="SignalP"/>
    </source>
</evidence>
<dbReference type="AlphaFoldDB" id="A0A8H3F970"/>
<keyword evidence="1" id="KW-0812">Transmembrane</keyword>
<gene>
    <name evidence="3" type="ORF">IMSHALPRED_004601</name>
</gene>